<dbReference type="GO" id="GO:0009089">
    <property type="term" value="P:lysine biosynthetic process via diaminopimelate"/>
    <property type="evidence" value="ECO:0007669"/>
    <property type="project" value="UniProtKB-UniRule"/>
</dbReference>
<feature type="binding site" evidence="5">
    <location>
        <position position="239"/>
    </location>
    <ligand>
        <name>pyridoxal 5'-phosphate</name>
        <dbReference type="ChEBI" id="CHEBI:597326"/>
    </ligand>
</feature>
<feature type="active site" description="Proton donor" evidence="7">
    <location>
        <position position="344"/>
    </location>
</feature>
<dbReference type="RefSeq" id="WP_151119768.1">
    <property type="nucleotide sequence ID" value="NZ_CP042582.1"/>
</dbReference>
<evidence type="ECO:0000256" key="7">
    <source>
        <dbReference type="PIRSR" id="PIRSR600183-50"/>
    </source>
</evidence>
<dbReference type="CDD" id="cd06828">
    <property type="entry name" value="PLPDE_III_DapDC"/>
    <property type="match status" value="1"/>
</dbReference>
<feature type="binding site" evidence="5">
    <location>
        <position position="373"/>
    </location>
    <ligand>
        <name>pyridoxal 5'-phosphate</name>
        <dbReference type="ChEBI" id="CHEBI:597326"/>
    </ligand>
</feature>
<dbReference type="SUPFAM" id="SSF51419">
    <property type="entry name" value="PLP-binding barrel"/>
    <property type="match status" value="1"/>
</dbReference>
<keyword evidence="11" id="KW-1185">Reference proteome</keyword>
<evidence type="ECO:0000256" key="8">
    <source>
        <dbReference type="RuleBase" id="RU003738"/>
    </source>
</evidence>
<feature type="binding site" evidence="5">
    <location>
        <begin position="273"/>
        <end position="276"/>
    </location>
    <ligand>
        <name>pyridoxal 5'-phosphate</name>
        <dbReference type="ChEBI" id="CHEBI:597326"/>
    </ligand>
</feature>
<proteinExistence type="inferred from homology"/>
<evidence type="ECO:0000259" key="9">
    <source>
        <dbReference type="Pfam" id="PF02784"/>
    </source>
</evidence>
<evidence type="ECO:0000256" key="3">
    <source>
        <dbReference type="ARBA" id="ARBA00022898"/>
    </source>
</evidence>
<evidence type="ECO:0000256" key="1">
    <source>
        <dbReference type="ARBA" id="ARBA00001933"/>
    </source>
</evidence>
<accession>A0A5J6N4Y0</accession>
<dbReference type="AlphaFoldDB" id="A0A5J6N4Y0"/>
<dbReference type="Gene3D" id="3.20.20.10">
    <property type="entry name" value="Alanine racemase"/>
    <property type="match status" value="1"/>
</dbReference>
<evidence type="ECO:0000256" key="4">
    <source>
        <dbReference type="ARBA" id="ARBA00023239"/>
    </source>
</evidence>
<dbReference type="PRINTS" id="PR01181">
    <property type="entry name" value="DAPDCRBXLASE"/>
</dbReference>
<dbReference type="Pfam" id="PF02784">
    <property type="entry name" value="Orn_Arg_deC_N"/>
    <property type="match status" value="1"/>
</dbReference>
<keyword evidence="3 5" id="KW-0663">Pyridoxal phosphate</keyword>
<feature type="binding site" evidence="5">
    <location>
        <position position="345"/>
    </location>
    <ligand>
        <name>substrate</name>
    </ligand>
</feature>
<dbReference type="Gene3D" id="2.40.37.10">
    <property type="entry name" value="Lyase, Ornithine Decarboxylase, Chain A, domain 1"/>
    <property type="match status" value="1"/>
</dbReference>
<evidence type="ECO:0000256" key="6">
    <source>
        <dbReference type="NCBIfam" id="TIGR01048"/>
    </source>
</evidence>
<feature type="domain" description="Orn/DAP/Arg decarboxylase 2 N-terminal" evidence="9">
    <location>
        <begin position="37"/>
        <end position="279"/>
    </location>
</feature>
<dbReference type="InterPro" id="IPR002986">
    <property type="entry name" value="DAP_deCOOHase_LysA"/>
</dbReference>
<comment type="pathway">
    <text evidence="5 8">Amino-acid biosynthesis; L-lysine biosynthesis via DAP pathway; L-lysine from DL-2,6-diaminopimelate: step 1/1.</text>
</comment>
<feature type="binding site" evidence="5">
    <location>
        <position position="316"/>
    </location>
    <ligand>
        <name>substrate</name>
    </ligand>
</feature>
<dbReference type="EMBL" id="CP042582">
    <property type="protein sequence ID" value="QEX24494.1"/>
    <property type="molecule type" value="Genomic_DNA"/>
</dbReference>
<keyword evidence="2 5" id="KW-0210">Decarboxylase</keyword>
<evidence type="ECO:0000313" key="11">
    <source>
        <dbReference type="Proteomes" id="UP000325797"/>
    </source>
</evidence>
<comment type="subunit">
    <text evidence="5">Homodimer.</text>
</comment>
<dbReference type="InterPro" id="IPR022657">
    <property type="entry name" value="De-COase2_CS"/>
</dbReference>
<dbReference type="GO" id="GO:0030170">
    <property type="term" value="F:pyridoxal phosphate binding"/>
    <property type="evidence" value="ECO:0007669"/>
    <property type="project" value="UniProtKB-UniRule"/>
</dbReference>
<dbReference type="OrthoDB" id="9802241at2"/>
<comment type="function">
    <text evidence="5">Specifically catalyzes the decarboxylation of meso-diaminopimelate (meso-DAP) to L-lysine.</text>
</comment>
<dbReference type="FunFam" id="3.20.20.10:FF:000003">
    <property type="entry name" value="Diaminopimelate decarboxylase"/>
    <property type="match status" value="1"/>
</dbReference>
<evidence type="ECO:0000256" key="5">
    <source>
        <dbReference type="HAMAP-Rule" id="MF_02120"/>
    </source>
</evidence>
<protein>
    <recommendedName>
        <fullName evidence="5 6">Diaminopimelate decarboxylase</fullName>
        <shortName evidence="5">DAP decarboxylase</shortName>
        <shortName evidence="5">DAPDC</shortName>
        <ecNumber evidence="5 6">4.1.1.20</ecNumber>
    </recommendedName>
</protein>
<keyword evidence="4 5" id="KW-0456">Lyase</keyword>
<feature type="binding site" evidence="5">
    <location>
        <position position="373"/>
    </location>
    <ligand>
        <name>substrate</name>
    </ligand>
</feature>
<feature type="modified residue" description="N6-(pyridoxal phosphate)lysine" evidence="5 7">
    <location>
        <position position="60"/>
    </location>
</feature>
<reference evidence="10 11" key="1">
    <citation type="submission" date="2019-08" db="EMBL/GenBank/DDBJ databases">
        <title>Hyperibacter terrae gen. nov., sp. nov. and Hyperibacter viscosus sp. nov., two new members in the family Rhodospirillaceae isolated from the rhizosphere of Hypericum perforatum.</title>
        <authorList>
            <person name="Noviana Z."/>
        </authorList>
    </citation>
    <scope>NUCLEOTIDE SEQUENCE [LARGE SCALE GENOMIC DNA]</scope>
    <source>
        <strain evidence="10 11">R5959</strain>
    </source>
</reference>
<keyword evidence="5" id="KW-0028">Amino-acid biosynthesis</keyword>
<name>A0A5J6N4Y0_9PROT</name>
<dbReference type="PANTHER" id="PTHR43727:SF2">
    <property type="entry name" value="GROUP IV DECARBOXYLASE"/>
    <property type="match status" value="1"/>
</dbReference>
<comment type="catalytic activity">
    <reaction evidence="5 8">
        <text>meso-2,6-diaminopimelate + H(+) = L-lysine + CO2</text>
        <dbReference type="Rhea" id="RHEA:15101"/>
        <dbReference type="ChEBI" id="CHEBI:15378"/>
        <dbReference type="ChEBI" id="CHEBI:16526"/>
        <dbReference type="ChEBI" id="CHEBI:32551"/>
        <dbReference type="ChEBI" id="CHEBI:57791"/>
        <dbReference type="EC" id="4.1.1.20"/>
    </reaction>
</comment>
<comment type="cofactor">
    <cofactor evidence="1 5 7 8">
        <name>pyridoxal 5'-phosphate</name>
        <dbReference type="ChEBI" id="CHEBI:597326"/>
    </cofactor>
</comment>
<dbReference type="InterPro" id="IPR022653">
    <property type="entry name" value="De-COase2_pyr-phos_BS"/>
</dbReference>
<dbReference type="SUPFAM" id="SSF50621">
    <property type="entry name" value="Alanine racemase C-terminal domain-like"/>
    <property type="match status" value="1"/>
</dbReference>
<comment type="similarity">
    <text evidence="5">Belongs to the Orn/Lys/Arg decarboxylase class-II family. LysA subfamily.</text>
</comment>
<dbReference type="PANTHER" id="PTHR43727">
    <property type="entry name" value="DIAMINOPIMELATE DECARBOXYLASE"/>
    <property type="match status" value="1"/>
</dbReference>
<feature type="binding site" evidence="5">
    <location>
        <position position="276"/>
    </location>
    <ligand>
        <name>substrate</name>
    </ligand>
</feature>
<organism evidence="10 11">
    <name type="scientific">Hypericibacter adhaerens</name>
    <dbReference type="NCBI Taxonomy" id="2602016"/>
    <lineage>
        <taxon>Bacteria</taxon>
        <taxon>Pseudomonadati</taxon>
        <taxon>Pseudomonadota</taxon>
        <taxon>Alphaproteobacteria</taxon>
        <taxon>Rhodospirillales</taxon>
        <taxon>Dongiaceae</taxon>
        <taxon>Hypericibacter</taxon>
    </lineage>
</organism>
<dbReference type="InterPro" id="IPR022644">
    <property type="entry name" value="De-COase2_N"/>
</dbReference>
<dbReference type="EC" id="4.1.1.20" evidence="5 6"/>
<feature type="binding site" evidence="5">
    <location>
        <position position="312"/>
    </location>
    <ligand>
        <name>substrate</name>
    </ligand>
</feature>
<dbReference type="KEGG" id="hadh:FRZ61_44350"/>
<dbReference type="NCBIfam" id="TIGR01048">
    <property type="entry name" value="lysA"/>
    <property type="match status" value="1"/>
</dbReference>
<dbReference type="InterPro" id="IPR009006">
    <property type="entry name" value="Ala_racemase/Decarboxylase_C"/>
</dbReference>
<dbReference type="PROSITE" id="PS00878">
    <property type="entry name" value="ODR_DC_2_1"/>
    <property type="match status" value="1"/>
</dbReference>
<keyword evidence="5 8" id="KW-0457">Lysine biosynthesis</keyword>
<dbReference type="HAMAP" id="MF_02120">
    <property type="entry name" value="LysA"/>
    <property type="match status" value="1"/>
</dbReference>
<dbReference type="PROSITE" id="PS00879">
    <property type="entry name" value="ODR_DC_2_2"/>
    <property type="match status" value="1"/>
</dbReference>
<dbReference type="GO" id="GO:0008836">
    <property type="term" value="F:diaminopimelate decarboxylase activity"/>
    <property type="evidence" value="ECO:0007669"/>
    <property type="project" value="UniProtKB-UniRule"/>
</dbReference>
<dbReference type="PRINTS" id="PR01179">
    <property type="entry name" value="ODADCRBXLASE"/>
</dbReference>
<dbReference type="Proteomes" id="UP000325797">
    <property type="component" value="Chromosome"/>
</dbReference>
<dbReference type="UniPathway" id="UPA00034">
    <property type="reaction ID" value="UER00027"/>
</dbReference>
<gene>
    <name evidence="5 10" type="primary">lysA</name>
    <name evidence="10" type="ORF">FRZ61_44350</name>
</gene>
<dbReference type="InterPro" id="IPR029066">
    <property type="entry name" value="PLP-binding_barrel"/>
</dbReference>
<evidence type="ECO:0000313" key="10">
    <source>
        <dbReference type="EMBL" id="QEX24494.1"/>
    </source>
</evidence>
<evidence type="ECO:0000256" key="2">
    <source>
        <dbReference type="ARBA" id="ARBA00022793"/>
    </source>
</evidence>
<sequence length="437" mass="46520">MSVFAYRHGELHAEALPVSRLAAEVGTPFFCYSHAAIASAYDEFATAVKGLPALVCYALKANSNLAVIASLARRGAGADVVSEGELRQALAAGIPPEKIIFSGVGKTAAEMRFALETGIRQLNIESLPELRLLDQVARAVGRKAPVALRVNPDVDARTHAKISTGKAENKFGIELGLIREAYREAAGLAGIEVRGLALHIGSQLTDLEPYRAAFTRLAELTAELRRQGLAVDRLDLGGGIGIAYRGEQPPSIADYVRVVRETVAPLGTELVFEPGRRLVGNAGILVSRVLFVKPGASRDFVIIDAAMNDLLRPALYDAYHAILPVAEPASDAPVKRFDVVGPICESGDRMAEQRPLPPLQPGDLLAICQAGAYSAVMGSGYNTRLPAPEILVHGDAFDIVRARPDYQAILARDHVPGWLEPVPGPQSQAKGARGAAE</sequence>
<dbReference type="InterPro" id="IPR000183">
    <property type="entry name" value="Orn/DAP/Arg_de-COase"/>
</dbReference>